<dbReference type="InterPro" id="IPR025870">
    <property type="entry name" value="Glyoxalase-like_dom"/>
</dbReference>
<dbReference type="InterPro" id="IPR029068">
    <property type="entry name" value="Glyas_Bleomycin-R_OHBP_Dase"/>
</dbReference>
<evidence type="ECO:0000313" key="3">
    <source>
        <dbReference type="Proteomes" id="UP001409291"/>
    </source>
</evidence>
<evidence type="ECO:0000259" key="1">
    <source>
        <dbReference type="PROSITE" id="PS51819"/>
    </source>
</evidence>
<feature type="domain" description="VOC" evidence="1">
    <location>
        <begin position="3"/>
        <end position="128"/>
    </location>
</feature>
<dbReference type="Pfam" id="PF12681">
    <property type="entry name" value="Glyoxalase_2"/>
    <property type="match status" value="1"/>
</dbReference>
<evidence type="ECO:0000313" key="2">
    <source>
        <dbReference type="EMBL" id="MEN5377828.1"/>
    </source>
</evidence>
<dbReference type="PANTHER" id="PTHR21366">
    <property type="entry name" value="GLYOXALASE FAMILY PROTEIN"/>
    <property type="match status" value="1"/>
</dbReference>
<dbReference type="CDD" id="cd07264">
    <property type="entry name" value="VOC_like"/>
    <property type="match status" value="1"/>
</dbReference>
<comment type="caution">
    <text evidence="2">The sequence shown here is derived from an EMBL/GenBank/DDBJ whole genome shotgun (WGS) entry which is preliminary data.</text>
</comment>
<sequence length="130" mass="14792">MIKFKYTILYVSDVTRAIQFYEQVFGFVRKFITPEKDYGELITGETTISFAKHSLAQTNLSAGYQESSRLAKPFGIELGVITDNVEDLVDKVWEYNGIIVEQPTVKPWGQTVSYVRDLDGFLIELCTPLP</sequence>
<gene>
    <name evidence="2" type="ORF">ABE541_11180</name>
</gene>
<accession>A0ABV0BV35</accession>
<name>A0ABV0BV35_9SPHI</name>
<dbReference type="InterPro" id="IPR037523">
    <property type="entry name" value="VOC_core"/>
</dbReference>
<protein>
    <submittedName>
        <fullName evidence="2">VOC family protein</fullName>
    </submittedName>
</protein>
<keyword evidence="3" id="KW-1185">Reference proteome</keyword>
<dbReference type="EMBL" id="JBDJNQ010000004">
    <property type="protein sequence ID" value="MEN5377828.1"/>
    <property type="molecule type" value="Genomic_DNA"/>
</dbReference>
<reference evidence="2 3" key="1">
    <citation type="submission" date="2024-04" db="EMBL/GenBank/DDBJ databases">
        <title>WGS of bacteria from Torrens River.</title>
        <authorList>
            <person name="Wyrsch E.R."/>
            <person name="Drigo B."/>
        </authorList>
    </citation>
    <scope>NUCLEOTIDE SEQUENCE [LARGE SCALE GENOMIC DNA]</scope>
    <source>
        <strain evidence="2 3">TWI391</strain>
    </source>
</reference>
<dbReference type="SUPFAM" id="SSF54593">
    <property type="entry name" value="Glyoxalase/Bleomycin resistance protein/Dihydroxybiphenyl dioxygenase"/>
    <property type="match status" value="1"/>
</dbReference>
<dbReference type="PROSITE" id="PS51819">
    <property type="entry name" value="VOC"/>
    <property type="match status" value="1"/>
</dbReference>
<dbReference type="Gene3D" id="3.10.180.10">
    <property type="entry name" value="2,3-Dihydroxybiphenyl 1,2-Dioxygenase, domain 1"/>
    <property type="match status" value="1"/>
</dbReference>
<proteinExistence type="predicted"/>
<dbReference type="RefSeq" id="WP_132842562.1">
    <property type="nucleotide sequence ID" value="NZ_JBDJLH010000002.1"/>
</dbReference>
<dbReference type="Proteomes" id="UP001409291">
    <property type="component" value="Unassembled WGS sequence"/>
</dbReference>
<organism evidence="2 3">
    <name type="scientific">Sphingobacterium kitahiroshimense</name>
    <dbReference type="NCBI Taxonomy" id="470446"/>
    <lineage>
        <taxon>Bacteria</taxon>
        <taxon>Pseudomonadati</taxon>
        <taxon>Bacteroidota</taxon>
        <taxon>Sphingobacteriia</taxon>
        <taxon>Sphingobacteriales</taxon>
        <taxon>Sphingobacteriaceae</taxon>
        <taxon>Sphingobacterium</taxon>
    </lineage>
</organism>
<dbReference type="InterPro" id="IPR050383">
    <property type="entry name" value="GlyoxalaseI/FosfomycinResist"/>
</dbReference>
<dbReference type="PANTHER" id="PTHR21366:SF22">
    <property type="entry name" value="VOC DOMAIN-CONTAINING PROTEIN"/>
    <property type="match status" value="1"/>
</dbReference>